<dbReference type="AlphaFoldDB" id="A0A0R0LYI8"/>
<sequence>MIILPPVNTLERAEYDLKDLKKLFMRCQKLGISKDIEIRKNVCELKESAGKEGFCIMFVKFYNLVETKSKKIYGIDDCNSEMANFENEFFSN</sequence>
<evidence type="ECO:0000313" key="1">
    <source>
        <dbReference type="EMBL" id="KRH92116.1"/>
    </source>
</evidence>
<evidence type="ECO:0000313" key="2">
    <source>
        <dbReference type="Proteomes" id="UP000051530"/>
    </source>
</evidence>
<name>A0A0R0LYI8_9MICR</name>
<proteinExistence type="predicted"/>
<reference evidence="1 2" key="1">
    <citation type="submission" date="2015-07" db="EMBL/GenBank/DDBJ databases">
        <title>The genome of Pseudoloma neurophilia, a relevant intracellular parasite of the zebrafish.</title>
        <authorList>
            <person name="Ndikumana S."/>
            <person name="Pelin A."/>
            <person name="Sanders J."/>
            <person name="Corradi N."/>
        </authorList>
    </citation>
    <scope>NUCLEOTIDE SEQUENCE [LARGE SCALE GENOMIC DNA]</scope>
    <source>
        <strain evidence="1 2">MK1</strain>
    </source>
</reference>
<dbReference type="OrthoDB" id="2191508at2759"/>
<comment type="caution">
    <text evidence="1">The sequence shown here is derived from an EMBL/GenBank/DDBJ whole genome shotgun (WGS) entry which is preliminary data.</text>
</comment>
<dbReference type="EMBL" id="LGUB01001193">
    <property type="protein sequence ID" value="KRH92116.1"/>
    <property type="molecule type" value="Genomic_DNA"/>
</dbReference>
<keyword evidence="2" id="KW-1185">Reference proteome</keyword>
<organism evidence="1 2">
    <name type="scientific">Pseudoloma neurophilia</name>
    <dbReference type="NCBI Taxonomy" id="146866"/>
    <lineage>
        <taxon>Eukaryota</taxon>
        <taxon>Fungi</taxon>
        <taxon>Fungi incertae sedis</taxon>
        <taxon>Microsporidia</taxon>
        <taxon>Pseudoloma</taxon>
    </lineage>
</organism>
<dbReference type="Proteomes" id="UP000051530">
    <property type="component" value="Unassembled WGS sequence"/>
</dbReference>
<protein>
    <submittedName>
        <fullName evidence="1">Uncharacterized protein</fullName>
    </submittedName>
</protein>
<accession>A0A0R0LYI8</accession>
<gene>
    <name evidence="1" type="ORF">M153_11486000412</name>
</gene>
<dbReference type="VEuPathDB" id="MicrosporidiaDB:M153_11486000412"/>